<keyword evidence="2" id="KW-1185">Reference proteome</keyword>
<dbReference type="Proteomes" id="UP000316621">
    <property type="component" value="Chromosome 6"/>
</dbReference>
<dbReference type="AlphaFoldDB" id="A0A4Y7K052"/>
<name>A0A4Y7K052_PAPSO</name>
<dbReference type="Gramene" id="RZC65319">
    <property type="protein sequence ID" value="RZC65319"/>
    <property type="gene ID" value="C5167_009011"/>
</dbReference>
<proteinExistence type="predicted"/>
<gene>
    <name evidence="1" type="ORF">C5167_009011</name>
</gene>
<sequence>MEKLQQIHEELGFGGNEQLNGKWVLEMREDIATGLVVAEDEVAGAGSDAVGVVWFWMLQGRSEDFHFGTTMQYDMSTKAKACLSFGFEQGAYPRRVHQEINDQKFVLL</sequence>
<dbReference type="EMBL" id="CM010720">
    <property type="protein sequence ID" value="RZC65319.1"/>
    <property type="molecule type" value="Genomic_DNA"/>
</dbReference>
<protein>
    <submittedName>
        <fullName evidence="1">Uncharacterized protein</fullName>
    </submittedName>
</protein>
<evidence type="ECO:0000313" key="2">
    <source>
        <dbReference type="Proteomes" id="UP000316621"/>
    </source>
</evidence>
<reference evidence="1 2" key="1">
    <citation type="journal article" date="2018" name="Science">
        <title>The opium poppy genome and morphinan production.</title>
        <authorList>
            <person name="Guo L."/>
            <person name="Winzer T."/>
            <person name="Yang X."/>
            <person name="Li Y."/>
            <person name="Ning Z."/>
            <person name="He Z."/>
            <person name="Teodor R."/>
            <person name="Lu Y."/>
            <person name="Bowser T.A."/>
            <person name="Graham I.A."/>
            <person name="Ye K."/>
        </authorList>
    </citation>
    <scope>NUCLEOTIDE SEQUENCE [LARGE SCALE GENOMIC DNA]</scope>
    <source>
        <strain evidence="2">cv. HN1</strain>
        <tissue evidence="1">Leaves</tissue>
    </source>
</reference>
<evidence type="ECO:0000313" key="1">
    <source>
        <dbReference type="EMBL" id="RZC65319.1"/>
    </source>
</evidence>
<organism evidence="1 2">
    <name type="scientific">Papaver somniferum</name>
    <name type="common">Opium poppy</name>
    <dbReference type="NCBI Taxonomy" id="3469"/>
    <lineage>
        <taxon>Eukaryota</taxon>
        <taxon>Viridiplantae</taxon>
        <taxon>Streptophyta</taxon>
        <taxon>Embryophyta</taxon>
        <taxon>Tracheophyta</taxon>
        <taxon>Spermatophyta</taxon>
        <taxon>Magnoliopsida</taxon>
        <taxon>Ranunculales</taxon>
        <taxon>Papaveraceae</taxon>
        <taxon>Papaveroideae</taxon>
        <taxon>Papaver</taxon>
    </lineage>
</organism>
<accession>A0A4Y7K052</accession>